<evidence type="ECO:0000313" key="2">
    <source>
        <dbReference type="Proteomes" id="UP000827986"/>
    </source>
</evidence>
<accession>A0A9D3XKI4</accession>
<dbReference type="Proteomes" id="UP000827986">
    <property type="component" value="Unassembled WGS sequence"/>
</dbReference>
<dbReference type="AlphaFoldDB" id="A0A9D3XKI4"/>
<keyword evidence="2" id="KW-1185">Reference proteome</keyword>
<protein>
    <submittedName>
        <fullName evidence="1">Uncharacterized protein</fullName>
    </submittedName>
</protein>
<proteinExistence type="predicted"/>
<name>A0A9D3XKI4_9SAUR</name>
<reference evidence="1" key="1">
    <citation type="submission" date="2021-09" db="EMBL/GenBank/DDBJ databases">
        <title>The genome of Mauremys mutica provides insights into the evolution of semi-aquatic lifestyle.</title>
        <authorList>
            <person name="Gong S."/>
            <person name="Gao Y."/>
        </authorList>
    </citation>
    <scope>NUCLEOTIDE SEQUENCE</scope>
    <source>
        <strain evidence="1">MM-2020</strain>
        <tissue evidence="1">Muscle</tissue>
    </source>
</reference>
<gene>
    <name evidence="1" type="ORF">KIL84_005304</name>
</gene>
<evidence type="ECO:0000313" key="1">
    <source>
        <dbReference type="EMBL" id="KAH1181578.1"/>
    </source>
</evidence>
<comment type="caution">
    <text evidence="1">The sequence shown here is derived from an EMBL/GenBank/DDBJ whole genome shotgun (WGS) entry which is preliminary data.</text>
</comment>
<sequence>MVDGEAALTSLVNPVQIESAEEEDKDLELESGRTGIVPLKGTSQYQNRDGKGLFNQSRPSLCQHRIVPYWIRIESQKLEERQAQYVAPIPNPVMNNLMFYQLRPDLTQSTDYRISEKERTRFEKMLCRATRLEE</sequence>
<dbReference type="EMBL" id="JAHDVG010000468">
    <property type="protein sequence ID" value="KAH1181578.1"/>
    <property type="molecule type" value="Genomic_DNA"/>
</dbReference>
<organism evidence="1 2">
    <name type="scientific">Mauremys mutica</name>
    <name type="common">yellowpond turtle</name>
    <dbReference type="NCBI Taxonomy" id="74926"/>
    <lineage>
        <taxon>Eukaryota</taxon>
        <taxon>Metazoa</taxon>
        <taxon>Chordata</taxon>
        <taxon>Craniata</taxon>
        <taxon>Vertebrata</taxon>
        <taxon>Euteleostomi</taxon>
        <taxon>Archelosauria</taxon>
        <taxon>Testudinata</taxon>
        <taxon>Testudines</taxon>
        <taxon>Cryptodira</taxon>
        <taxon>Durocryptodira</taxon>
        <taxon>Testudinoidea</taxon>
        <taxon>Geoemydidae</taxon>
        <taxon>Geoemydinae</taxon>
        <taxon>Mauremys</taxon>
    </lineage>
</organism>